<dbReference type="InterPro" id="IPR011250">
    <property type="entry name" value="OMP/PagP_B-barrel"/>
</dbReference>
<dbReference type="Gene3D" id="2.40.160.20">
    <property type="match status" value="1"/>
</dbReference>
<dbReference type="Pfam" id="PF13505">
    <property type="entry name" value="OMP_b-brl"/>
    <property type="match status" value="1"/>
</dbReference>
<proteinExistence type="inferred from homology"/>
<evidence type="ECO:0000256" key="5">
    <source>
        <dbReference type="ARBA" id="ARBA00038306"/>
    </source>
</evidence>
<comment type="subcellular location">
    <subcellularLocation>
        <location evidence="1">Cell outer membrane</location>
    </subcellularLocation>
</comment>
<evidence type="ECO:0000313" key="8">
    <source>
        <dbReference type="Proteomes" id="UP000249130"/>
    </source>
</evidence>
<reference evidence="7 8" key="1">
    <citation type="submission" date="2017-07" db="EMBL/GenBank/DDBJ databases">
        <title>Draft Genome Sequences of Select Purple Nonsulfur Bacteria.</title>
        <authorList>
            <person name="Lasarre B."/>
            <person name="Mckinlay J.B."/>
        </authorList>
    </citation>
    <scope>NUCLEOTIDE SEQUENCE [LARGE SCALE GENOMIC DNA]</scope>
    <source>
        <strain evidence="7 8">DSM 5909</strain>
    </source>
</reference>
<dbReference type="EMBL" id="NPEX01000083">
    <property type="protein sequence ID" value="RAI43547.1"/>
    <property type="molecule type" value="Genomic_DNA"/>
</dbReference>
<feature type="domain" description="Outer membrane protein beta-barrel" evidence="6">
    <location>
        <begin position="34"/>
        <end position="259"/>
    </location>
</feature>
<dbReference type="AlphaFoldDB" id="A0A327KZH5"/>
<evidence type="ECO:0000256" key="3">
    <source>
        <dbReference type="ARBA" id="ARBA00023136"/>
    </source>
</evidence>
<dbReference type="Proteomes" id="UP000249130">
    <property type="component" value="Unassembled WGS sequence"/>
</dbReference>
<dbReference type="NCBIfam" id="TIGR01414">
    <property type="entry name" value="autotrans_barl"/>
    <property type="match status" value="1"/>
</dbReference>
<dbReference type="InterPro" id="IPR051692">
    <property type="entry name" value="OMP-like"/>
</dbReference>
<dbReference type="InterPro" id="IPR027385">
    <property type="entry name" value="Beta-barrel_OMP"/>
</dbReference>
<keyword evidence="2" id="KW-0732">Signal</keyword>
<evidence type="ECO:0000256" key="2">
    <source>
        <dbReference type="ARBA" id="ARBA00022729"/>
    </source>
</evidence>
<protein>
    <recommendedName>
        <fullName evidence="6">Outer membrane protein beta-barrel domain-containing protein</fullName>
    </recommendedName>
</protein>
<evidence type="ECO:0000256" key="1">
    <source>
        <dbReference type="ARBA" id="ARBA00004442"/>
    </source>
</evidence>
<comment type="similarity">
    <text evidence="5">Belongs to the Omp25/RopB family.</text>
</comment>
<keyword evidence="8" id="KW-1185">Reference proteome</keyword>
<accession>A0A327KZH5</accession>
<comment type="caution">
    <text evidence="7">The sequence shown here is derived from an EMBL/GenBank/DDBJ whole genome shotgun (WGS) entry which is preliminary data.</text>
</comment>
<name>A0A327KZH5_9BRAD</name>
<dbReference type="PANTHER" id="PTHR34001">
    <property type="entry name" value="BLL7405 PROTEIN"/>
    <property type="match status" value="1"/>
</dbReference>
<evidence type="ECO:0000259" key="6">
    <source>
        <dbReference type="Pfam" id="PF13505"/>
    </source>
</evidence>
<evidence type="ECO:0000256" key="4">
    <source>
        <dbReference type="ARBA" id="ARBA00023237"/>
    </source>
</evidence>
<dbReference type="SUPFAM" id="SSF56925">
    <property type="entry name" value="OMPA-like"/>
    <property type="match status" value="1"/>
</dbReference>
<dbReference type="InterPro" id="IPR006315">
    <property type="entry name" value="OM_autotransptr_brl_dom"/>
</dbReference>
<sequence length="269" mass="28329">MVRPVENGEDDMKALFTSVAVAATLLTANAMAADLPARMPVKAPPVMAPPFSWTGAYIGANVGYSWGRQKTSVGLGPIGLEETQDVNGVVGGVQGGFNWQVGQWVFGMENDIQASGQEGDSFYPLGLGLAAPGGIGISAEHKLRWFGTARSRLGYTGFDNRVMIYATGGAAYGEVKSNYDIVFGGIPAASLDLKNTRFGWTAGGGIEWAASSNWSMKLEYLYLDLGKEEASIAILGAPIAGLESTFTDHIVRVGANYRFPIGGPAFGGF</sequence>
<keyword evidence="3" id="KW-0472">Membrane</keyword>
<organism evidence="7 8">
    <name type="scientific">Rhodoplanes roseus</name>
    <dbReference type="NCBI Taxonomy" id="29409"/>
    <lineage>
        <taxon>Bacteria</taxon>
        <taxon>Pseudomonadati</taxon>
        <taxon>Pseudomonadota</taxon>
        <taxon>Alphaproteobacteria</taxon>
        <taxon>Hyphomicrobiales</taxon>
        <taxon>Nitrobacteraceae</taxon>
        <taxon>Rhodoplanes</taxon>
    </lineage>
</organism>
<gene>
    <name evidence="7" type="ORF">CH341_13845</name>
</gene>
<dbReference type="OrthoDB" id="9815357at2"/>
<dbReference type="PANTHER" id="PTHR34001:SF3">
    <property type="entry name" value="BLL7405 PROTEIN"/>
    <property type="match status" value="1"/>
</dbReference>
<dbReference type="GO" id="GO:0009279">
    <property type="term" value="C:cell outer membrane"/>
    <property type="evidence" value="ECO:0007669"/>
    <property type="project" value="UniProtKB-SubCell"/>
</dbReference>
<keyword evidence="4" id="KW-0998">Cell outer membrane</keyword>
<evidence type="ECO:0000313" key="7">
    <source>
        <dbReference type="EMBL" id="RAI43547.1"/>
    </source>
</evidence>